<evidence type="ECO:0000313" key="2">
    <source>
        <dbReference type="EMBL" id="MBO1250542.1"/>
    </source>
</evidence>
<dbReference type="Pfam" id="PF03993">
    <property type="entry name" value="DUF349"/>
    <property type="match status" value="2"/>
</dbReference>
<sequence length="841" mass="91044">MSDAIENTPSSAPAADIHPLDALTGGAFSAETSGERAACLRTWLASNPSAAQLQEVLKELGNRDKSASRLLRERLDEMRRTQDQDLIADEWAASAQALLQAEKFSAEQAAVWQRDAAKAGAPLSREPLASLKIQLLERAKSIEDLQHKVQVQREVAVLLAQRIEVLSTKPWKDAEAALDTLQSDVTQWRQQALALRSDAGWICVQERFTSILQSSEEQLLLVWQAFLDALAVTKLAAEDGNAPLPAVPVWADEIRIARGLPSQLTASPAAATPVKPNPAAKQQAAQAALAPLLEALATAAPEAKAAAIAQVRSALKQHGRWLSADMAQQVHTQLLAAGDSLGWQPQQADTLRQQLVEQAVALAQSSQPGRKLQDTLRQLRDQWRQIDQGAAPNHGLWKKFDEACTQVHQQVQLWLGKARAQSSENKASRQALIDEVKAWTAAQPATPDWKETARALRQFGQRWRDGGHIGEKLFAELQTAWKEAIHAAEAPLKAKQKESIARREALISEAKSLQDGGVFSVDAIKSLQHQWQTLAQDVPLERKLEQKLWDAFRAPLDALFERKSAERSRAPAQALSAYDRAVVDAAQAVQAANASGDAQQIRAALQALEAAKHAQQAQTDAAATPAAASEVAPAAAKPSTDRPVVAVRGDDRPGAKKDTAAPAGREARGPRDRRPERGSRPDRAERPERGPRLSDAAFRAQRDAVDAAQQALRKLAAQAHGEAVTQLLQAWAQRDAAALPAAQDLGKLPAAARTGWSQALSASAKGDAAQALLRLEVAADIPTPAQHHSQRRMLQLQLLTQRNAAMPAETWAQDVATVLASAHEEAAARRLQNALKVLLRK</sequence>
<reference evidence="2" key="1">
    <citation type="submission" date="2021-03" db="EMBL/GenBank/DDBJ databases">
        <title>Comamonas denitrificans.</title>
        <authorList>
            <person name="Finster K."/>
        </authorList>
    </citation>
    <scope>NUCLEOTIDE SEQUENCE</scope>
    <source>
        <strain evidence="2">MM2021_4</strain>
    </source>
</reference>
<evidence type="ECO:0000313" key="3">
    <source>
        <dbReference type="Proteomes" id="UP000664731"/>
    </source>
</evidence>
<accession>A0A939GWW7</accession>
<dbReference type="Proteomes" id="UP000664731">
    <property type="component" value="Unassembled WGS sequence"/>
</dbReference>
<protein>
    <submittedName>
        <fullName evidence="2">DUF349 domain-containing protein</fullName>
    </submittedName>
</protein>
<dbReference type="RefSeq" id="WP_207575935.1">
    <property type="nucleotide sequence ID" value="NZ_JAFNME010000031.1"/>
</dbReference>
<name>A0A939GWW7_9BURK</name>
<dbReference type="AlphaFoldDB" id="A0A939GWW7"/>
<proteinExistence type="predicted"/>
<feature type="compositionally biased region" description="Basic and acidic residues" evidence="1">
    <location>
        <begin position="648"/>
        <end position="692"/>
    </location>
</feature>
<keyword evidence="3" id="KW-1185">Reference proteome</keyword>
<feature type="region of interest" description="Disordered" evidence="1">
    <location>
        <begin position="616"/>
        <end position="695"/>
    </location>
</feature>
<dbReference type="EMBL" id="JAFNME010000031">
    <property type="protein sequence ID" value="MBO1250542.1"/>
    <property type="molecule type" value="Genomic_DNA"/>
</dbReference>
<gene>
    <name evidence="2" type="ORF">J1777_12010</name>
</gene>
<comment type="caution">
    <text evidence="2">The sequence shown here is derived from an EMBL/GenBank/DDBJ whole genome shotgun (WGS) entry which is preliminary data.</text>
</comment>
<organism evidence="2 3">
    <name type="scientific">Comamonas denitrificans</name>
    <dbReference type="NCBI Taxonomy" id="117506"/>
    <lineage>
        <taxon>Bacteria</taxon>
        <taxon>Pseudomonadati</taxon>
        <taxon>Pseudomonadota</taxon>
        <taxon>Betaproteobacteria</taxon>
        <taxon>Burkholderiales</taxon>
        <taxon>Comamonadaceae</taxon>
        <taxon>Comamonas</taxon>
    </lineage>
</organism>
<feature type="compositionally biased region" description="Low complexity" evidence="1">
    <location>
        <begin position="616"/>
        <end position="636"/>
    </location>
</feature>
<dbReference type="InterPro" id="IPR007139">
    <property type="entry name" value="DUF349"/>
</dbReference>
<evidence type="ECO:0000256" key="1">
    <source>
        <dbReference type="SAM" id="MobiDB-lite"/>
    </source>
</evidence>